<keyword evidence="2" id="KW-0732">Signal</keyword>
<dbReference type="Proteomes" id="UP001627408">
    <property type="component" value="Unassembled WGS sequence"/>
</dbReference>
<protein>
    <submittedName>
        <fullName evidence="3">VPLPA-CTERM sorting domain-containing protein</fullName>
    </submittedName>
</protein>
<reference evidence="3 4" key="1">
    <citation type="submission" date="2024-08" db="EMBL/GenBank/DDBJ databases">
        <title>Tateyamaria sp. nov., isolated from marine algae.</title>
        <authorList>
            <person name="Choi B.J."/>
            <person name="Kim J.M."/>
            <person name="Lee J.K."/>
            <person name="Choi D.G."/>
            <person name="Bayburt H."/>
            <person name="Baek J.H."/>
            <person name="Han D.M."/>
            <person name="Jeon C.O."/>
        </authorList>
    </citation>
    <scope>NUCLEOTIDE SEQUENCE [LARGE SCALE GENOMIC DNA]</scope>
    <source>
        <strain evidence="3 4">KMU-156</strain>
    </source>
</reference>
<feature type="transmembrane region" description="Helical" evidence="1">
    <location>
        <begin position="198"/>
        <end position="217"/>
    </location>
</feature>
<feature type="chain" id="PRO_5045656492" evidence="2">
    <location>
        <begin position="22"/>
        <end position="221"/>
    </location>
</feature>
<proteinExistence type="predicted"/>
<sequence>MFKFLTAAFVASGVMAGAASATTVSFTTFPNSFNNNPETLTFDANAWADNATIASTAGGGTPAASPASGADGDLSTATNLNNSIVEISFTDNVLINGAGADLVIFQNTNNNVIQLSSGATFPNLASGTFRGFIRANEPGNTSGFEIGVLEFDLSDLGFADGAEVTDGLFLRRASIFSTVWDVAALNSRSVVAPPVNPVPLPAGLPLLLAGLGVFALLRRKG</sequence>
<gene>
    <name evidence="3" type="ORF">ACERZ8_19395</name>
</gene>
<dbReference type="EMBL" id="JBHDIY010000002">
    <property type="protein sequence ID" value="MFL4471935.1"/>
    <property type="molecule type" value="Genomic_DNA"/>
</dbReference>
<keyword evidence="1" id="KW-1133">Transmembrane helix</keyword>
<accession>A0ABW8UYN3</accession>
<evidence type="ECO:0000256" key="1">
    <source>
        <dbReference type="SAM" id="Phobius"/>
    </source>
</evidence>
<keyword evidence="1" id="KW-0812">Transmembrane</keyword>
<dbReference type="NCBIfam" id="TIGR03370">
    <property type="entry name" value="VPLPA-CTERM"/>
    <property type="match status" value="1"/>
</dbReference>
<evidence type="ECO:0000256" key="2">
    <source>
        <dbReference type="SAM" id="SignalP"/>
    </source>
</evidence>
<evidence type="ECO:0000313" key="3">
    <source>
        <dbReference type="EMBL" id="MFL4471935.1"/>
    </source>
</evidence>
<comment type="caution">
    <text evidence="3">The sequence shown here is derived from an EMBL/GenBank/DDBJ whole genome shotgun (WGS) entry which is preliminary data.</text>
</comment>
<evidence type="ECO:0000313" key="4">
    <source>
        <dbReference type="Proteomes" id="UP001627408"/>
    </source>
</evidence>
<name>A0ABW8UYN3_9RHOB</name>
<keyword evidence="1" id="KW-0472">Membrane</keyword>
<organism evidence="3 4">
    <name type="scientific">Tateyamaria armeniaca</name>
    <dbReference type="NCBI Taxonomy" id="2518930"/>
    <lineage>
        <taxon>Bacteria</taxon>
        <taxon>Pseudomonadati</taxon>
        <taxon>Pseudomonadota</taxon>
        <taxon>Alphaproteobacteria</taxon>
        <taxon>Rhodobacterales</taxon>
        <taxon>Roseobacteraceae</taxon>
        <taxon>Tateyamaria</taxon>
    </lineage>
</organism>
<dbReference type="RefSeq" id="WP_407593807.1">
    <property type="nucleotide sequence ID" value="NZ_JBHDIY010000002.1"/>
</dbReference>
<keyword evidence="4" id="KW-1185">Reference proteome</keyword>
<dbReference type="InterPro" id="IPR022472">
    <property type="entry name" value="VPLPA-CTERM"/>
</dbReference>
<feature type="signal peptide" evidence="2">
    <location>
        <begin position="1"/>
        <end position="21"/>
    </location>
</feature>